<proteinExistence type="predicted"/>
<name>A0ABW6TLA1_9NOCA</name>
<protein>
    <submittedName>
        <fullName evidence="1">Uncharacterized protein</fullName>
    </submittedName>
</protein>
<keyword evidence="2" id="KW-1185">Reference proteome</keyword>
<evidence type="ECO:0000313" key="2">
    <source>
        <dbReference type="Proteomes" id="UP001602089"/>
    </source>
</evidence>
<accession>A0ABW6TLA1</accession>
<sequence length="114" mass="12695">MNRLTAQGIIGEFVFFDHPRAAIVTENPREVIATFRDLGPDWAPSIASIRTGSGFPTITFKQGAALFVITEETARRTAGLRGQLLAFVYLDYDLSPSTDFYRELAARTKEIIRA</sequence>
<dbReference type="Proteomes" id="UP001602089">
    <property type="component" value="Unassembled WGS sequence"/>
</dbReference>
<dbReference type="RefSeq" id="WP_387131918.1">
    <property type="nucleotide sequence ID" value="NZ_JBIATK010000012.1"/>
</dbReference>
<dbReference type="EMBL" id="JBIATK010000012">
    <property type="protein sequence ID" value="MFF4026916.1"/>
    <property type="molecule type" value="Genomic_DNA"/>
</dbReference>
<organism evidence="1 2">
    <name type="scientific">Nocardia elegans</name>
    <dbReference type="NCBI Taxonomy" id="300029"/>
    <lineage>
        <taxon>Bacteria</taxon>
        <taxon>Bacillati</taxon>
        <taxon>Actinomycetota</taxon>
        <taxon>Actinomycetes</taxon>
        <taxon>Mycobacteriales</taxon>
        <taxon>Nocardiaceae</taxon>
        <taxon>Nocardia</taxon>
    </lineage>
</organism>
<comment type="caution">
    <text evidence="1">The sequence shown here is derived from an EMBL/GenBank/DDBJ whole genome shotgun (WGS) entry which is preliminary data.</text>
</comment>
<gene>
    <name evidence="1" type="ORF">ACFYY5_29110</name>
</gene>
<reference evidence="1 2" key="1">
    <citation type="submission" date="2024-10" db="EMBL/GenBank/DDBJ databases">
        <title>The Natural Products Discovery Center: Release of the First 8490 Sequenced Strains for Exploring Actinobacteria Biosynthetic Diversity.</title>
        <authorList>
            <person name="Kalkreuter E."/>
            <person name="Kautsar S.A."/>
            <person name="Yang D."/>
            <person name="Bader C.D."/>
            <person name="Teijaro C.N."/>
            <person name="Fluegel L."/>
            <person name="Davis C.M."/>
            <person name="Simpson J.R."/>
            <person name="Lauterbach L."/>
            <person name="Steele A.D."/>
            <person name="Gui C."/>
            <person name="Meng S."/>
            <person name="Li G."/>
            <person name="Viehrig K."/>
            <person name="Ye F."/>
            <person name="Su P."/>
            <person name="Kiefer A.F."/>
            <person name="Nichols A."/>
            <person name="Cepeda A.J."/>
            <person name="Yan W."/>
            <person name="Fan B."/>
            <person name="Jiang Y."/>
            <person name="Adhikari A."/>
            <person name="Zheng C.-J."/>
            <person name="Schuster L."/>
            <person name="Cowan T.M."/>
            <person name="Smanski M.J."/>
            <person name="Chevrette M.G."/>
            <person name="De Carvalho L.P.S."/>
            <person name="Shen B."/>
        </authorList>
    </citation>
    <scope>NUCLEOTIDE SEQUENCE [LARGE SCALE GENOMIC DNA]</scope>
    <source>
        <strain evidence="1 2">NPDC001867</strain>
    </source>
</reference>
<evidence type="ECO:0000313" key="1">
    <source>
        <dbReference type="EMBL" id="MFF4026916.1"/>
    </source>
</evidence>